<reference evidence="3 4" key="1">
    <citation type="submission" date="2015-04" db="EMBL/GenBank/DDBJ databases">
        <title>Complete genome sequence of Schizopora paradoxa KUC8140, a cosmopolitan wood degrader in East Asia.</title>
        <authorList>
            <consortium name="DOE Joint Genome Institute"/>
            <person name="Min B."/>
            <person name="Park H."/>
            <person name="Jang Y."/>
            <person name="Kim J.-J."/>
            <person name="Kim K.H."/>
            <person name="Pangilinan J."/>
            <person name="Lipzen A."/>
            <person name="Riley R."/>
            <person name="Grigoriev I.V."/>
            <person name="Spatafora J.W."/>
            <person name="Choi I.-G."/>
        </authorList>
    </citation>
    <scope>NUCLEOTIDE SEQUENCE [LARGE SCALE GENOMIC DNA]</scope>
    <source>
        <strain evidence="3 4">KUC8140</strain>
    </source>
</reference>
<dbReference type="InParanoid" id="A0A0H2S807"/>
<gene>
    <name evidence="3" type="ORF">SCHPADRAFT_28538</name>
</gene>
<feature type="region of interest" description="Disordered" evidence="1">
    <location>
        <begin position="83"/>
        <end position="138"/>
    </location>
</feature>
<evidence type="ECO:0000313" key="3">
    <source>
        <dbReference type="EMBL" id="KLO20069.1"/>
    </source>
</evidence>
<feature type="transmembrane region" description="Helical" evidence="2">
    <location>
        <begin position="12"/>
        <end position="38"/>
    </location>
</feature>
<keyword evidence="2" id="KW-0812">Transmembrane</keyword>
<dbReference type="EMBL" id="KQ085883">
    <property type="protein sequence ID" value="KLO20069.1"/>
    <property type="molecule type" value="Genomic_DNA"/>
</dbReference>
<protein>
    <submittedName>
        <fullName evidence="3">Uncharacterized protein</fullName>
    </submittedName>
</protein>
<feature type="compositionally biased region" description="Polar residues" evidence="1">
    <location>
        <begin position="83"/>
        <end position="97"/>
    </location>
</feature>
<evidence type="ECO:0000256" key="1">
    <source>
        <dbReference type="SAM" id="MobiDB-lite"/>
    </source>
</evidence>
<dbReference type="Proteomes" id="UP000053477">
    <property type="component" value="Unassembled WGS sequence"/>
</dbReference>
<evidence type="ECO:0000256" key="2">
    <source>
        <dbReference type="SAM" id="Phobius"/>
    </source>
</evidence>
<evidence type="ECO:0000313" key="4">
    <source>
        <dbReference type="Proteomes" id="UP000053477"/>
    </source>
</evidence>
<keyword evidence="4" id="KW-1185">Reference proteome</keyword>
<organism evidence="3 4">
    <name type="scientific">Schizopora paradoxa</name>
    <dbReference type="NCBI Taxonomy" id="27342"/>
    <lineage>
        <taxon>Eukaryota</taxon>
        <taxon>Fungi</taxon>
        <taxon>Dikarya</taxon>
        <taxon>Basidiomycota</taxon>
        <taxon>Agaricomycotina</taxon>
        <taxon>Agaricomycetes</taxon>
        <taxon>Hymenochaetales</taxon>
        <taxon>Schizoporaceae</taxon>
        <taxon>Schizopora</taxon>
    </lineage>
</organism>
<sequence length="220" mass="24816">MSDNPHRQRRFGWNYVACALATMGFISSCSFLFASFIFPSLRLKVPLRVESRASDHSRIDPDPHVLETPLKSCIKEQRCSLRNPSYQDTSTPNLLSTDNREPERLSVHRSVSSPLIREPSESKPKPKAKSRQRPLSDPIPMAVKFVSAAKRTMSHSAKISVFPTKRECSTSAQARTQSISSTEVREVEAMNESPKRFKAVRRQTIAFESQNDKLTLSPPT</sequence>
<keyword evidence="2" id="KW-1133">Transmembrane helix</keyword>
<dbReference type="AlphaFoldDB" id="A0A0H2S807"/>
<accession>A0A0H2S807</accession>
<proteinExistence type="predicted"/>
<name>A0A0H2S807_9AGAM</name>
<dbReference type="PROSITE" id="PS51257">
    <property type="entry name" value="PROKAR_LIPOPROTEIN"/>
    <property type="match status" value="1"/>
</dbReference>
<keyword evidence="2" id="KW-0472">Membrane</keyword>